<dbReference type="SUPFAM" id="SSF52374">
    <property type="entry name" value="Nucleotidylyl transferase"/>
    <property type="match status" value="1"/>
</dbReference>
<comment type="subunit">
    <text evidence="8">Homodimer.</text>
</comment>
<dbReference type="Gene3D" id="3.30.1300.10">
    <property type="entry name" value="Pantoate-beta-alanine ligase, C-terminal domain"/>
    <property type="match status" value="1"/>
</dbReference>
<feature type="binding site" evidence="8">
    <location>
        <position position="174"/>
    </location>
    <ligand>
        <name>ATP</name>
        <dbReference type="ChEBI" id="CHEBI:30616"/>
    </ligand>
</feature>
<feature type="binding site" evidence="8">
    <location>
        <begin position="145"/>
        <end position="148"/>
    </location>
    <ligand>
        <name>ATP</name>
        <dbReference type="ChEBI" id="CHEBI:30616"/>
    </ligand>
</feature>
<keyword evidence="3 8" id="KW-0436">Ligase</keyword>
<dbReference type="EMBL" id="FORR01000013">
    <property type="protein sequence ID" value="SFJ59283.1"/>
    <property type="molecule type" value="Genomic_DNA"/>
</dbReference>
<dbReference type="InterPro" id="IPR014729">
    <property type="entry name" value="Rossmann-like_a/b/a_fold"/>
</dbReference>
<feature type="binding site" evidence="8">
    <location>
        <position position="59"/>
    </location>
    <ligand>
        <name>(R)-pantoate</name>
        <dbReference type="ChEBI" id="CHEBI:15980"/>
    </ligand>
</feature>
<evidence type="ECO:0000256" key="3">
    <source>
        <dbReference type="ARBA" id="ARBA00022598"/>
    </source>
</evidence>
<dbReference type="GO" id="GO:0004592">
    <property type="term" value="F:pantoate-beta-alanine ligase activity"/>
    <property type="evidence" value="ECO:0007669"/>
    <property type="project" value="UniProtKB-UniRule"/>
</dbReference>
<feature type="binding site" evidence="8">
    <location>
        <position position="59"/>
    </location>
    <ligand>
        <name>beta-alanine</name>
        <dbReference type="ChEBI" id="CHEBI:57966"/>
    </ligand>
</feature>
<dbReference type="UniPathway" id="UPA00028">
    <property type="reaction ID" value="UER00005"/>
</dbReference>
<comment type="catalytic activity">
    <reaction evidence="7 8">
        <text>(R)-pantoate + beta-alanine + ATP = (R)-pantothenate + AMP + diphosphate + H(+)</text>
        <dbReference type="Rhea" id="RHEA:10912"/>
        <dbReference type="ChEBI" id="CHEBI:15378"/>
        <dbReference type="ChEBI" id="CHEBI:15980"/>
        <dbReference type="ChEBI" id="CHEBI:29032"/>
        <dbReference type="ChEBI" id="CHEBI:30616"/>
        <dbReference type="ChEBI" id="CHEBI:33019"/>
        <dbReference type="ChEBI" id="CHEBI:57966"/>
        <dbReference type="ChEBI" id="CHEBI:456215"/>
        <dbReference type="EC" id="6.3.2.1"/>
    </reaction>
</comment>
<proteinExistence type="inferred from homology"/>
<dbReference type="FunFam" id="3.40.50.620:FF:000013">
    <property type="entry name" value="Pantothenate synthetase"/>
    <property type="match status" value="1"/>
</dbReference>
<dbReference type="Proteomes" id="UP000199545">
    <property type="component" value="Unassembled WGS sequence"/>
</dbReference>
<keyword evidence="5 8" id="KW-0547">Nucleotide-binding</keyword>
<comment type="similarity">
    <text evidence="2 8">Belongs to the pantothenate synthetase family.</text>
</comment>
<comment type="function">
    <text evidence="8">Catalyzes the condensation of pantoate with beta-alanine in an ATP-dependent reaction via a pantoyl-adenylate intermediate.</text>
</comment>
<evidence type="ECO:0000313" key="9">
    <source>
        <dbReference type="EMBL" id="SFJ59283.1"/>
    </source>
</evidence>
<feature type="binding site" evidence="8">
    <location>
        <position position="151"/>
    </location>
    <ligand>
        <name>(R)-pantoate</name>
        <dbReference type="ChEBI" id="CHEBI:15980"/>
    </ligand>
</feature>
<dbReference type="NCBIfam" id="TIGR00018">
    <property type="entry name" value="panC"/>
    <property type="match status" value="1"/>
</dbReference>
<dbReference type="EC" id="6.3.2.1" evidence="8"/>
<organism evidence="9 10">
    <name type="scientific">Thermoflavimicrobium dichotomicum</name>
    <dbReference type="NCBI Taxonomy" id="46223"/>
    <lineage>
        <taxon>Bacteria</taxon>
        <taxon>Bacillati</taxon>
        <taxon>Bacillota</taxon>
        <taxon>Bacilli</taxon>
        <taxon>Bacillales</taxon>
        <taxon>Thermoactinomycetaceae</taxon>
        <taxon>Thermoflavimicrobium</taxon>
    </lineage>
</organism>
<feature type="binding site" evidence="8">
    <location>
        <begin position="28"/>
        <end position="35"/>
    </location>
    <ligand>
        <name>ATP</name>
        <dbReference type="ChEBI" id="CHEBI:30616"/>
    </ligand>
</feature>
<dbReference type="InterPro" id="IPR003721">
    <property type="entry name" value="Pantoate_ligase"/>
</dbReference>
<name>A0A1I3SKW9_9BACL</name>
<accession>A0A1I3SKW9</accession>
<dbReference type="GO" id="GO:0005829">
    <property type="term" value="C:cytosol"/>
    <property type="evidence" value="ECO:0007669"/>
    <property type="project" value="TreeGrafter"/>
</dbReference>
<keyword evidence="6 8" id="KW-0067">ATP-binding</keyword>
<feature type="active site" description="Proton donor" evidence="8">
    <location>
        <position position="35"/>
    </location>
</feature>
<dbReference type="Gene3D" id="3.40.50.620">
    <property type="entry name" value="HUPs"/>
    <property type="match status" value="1"/>
</dbReference>
<dbReference type="OrthoDB" id="9773087at2"/>
<evidence type="ECO:0000313" key="10">
    <source>
        <dbReference type="Proteomes" id="UP000199545"/>
    </source>
</evidence>
<keyword evidence="4 8" id="KW-0566">Pantothenate biosynthesis</keyword>
<dbReference type="GO" id="GO:0015940">
    <property type="term" value="P:pantothenate biosynthetic process"/>
    <property type="evidence" value="ECO:0007669"/>
    <property type="project" value="UniProtKB-UniRule"/>
</dbReference>
<dbReference type="PANTHER" id="PTHR21299:SF1">
    <property type="entry name" value="PANTOATE--BETA-ALANINE LIGASE"/>
    <property type="match status" value="1"/>
</dbReference>
<feature type="binding site" evidence="8">
    <location>
        <begin position="182"/>
        <end position="185"/>
    </location>
    <ligand>
        <name>ATP</name>
        <dbReference type="ChEBI" id="CHEBI:30616"/>
    </ligand>
</feature>
<dbReference type="InterPro" id="IPR004821">
    <property type="entry name" value="Cyt_trans-like"/>
</dbReference>
<gene>
    <name evidence="8" type="primary">panC</name>
    <name evidence="9" type="ORF">SAMN05421852_11386</name>
</gene>
<comment type="pathway">
    <text evidence="1 8">Cofactor biosynthesis; (R)-pantothenate biosynthesis; (R)-pantothenate from (R)-pantoate and beta-alanine: step 1/1.</text>
</comment>
<dbReference type="GO" id="GO:0005524">
    <property type="term" value="F:ATP binding"/>
    <property type="evidence" value="ECO:0007669"/>
    <property type="project" value="UniProtKB-KW"/>
</dbReference>
<comment type="subcellular location">
    <subcellularLocation>
        <location evidence="8">Cytoplasm</location>
    </subcellularLocation>
</comment>
<protein>
    <recommendedName>
        <fullName evidence="8">Pantothenate synthetase</fullName>
        <shortName evidence="8">PS</shortName>
        <ecNumber evidence="8">6.3.2.1</ecNumber>
    </recommendedName>
    <alternativeName>
        <fullName evidence="8">Pantoate--beta-alanine ligase</fullName>
    </alternativeName>
    <alternativeName>
        <fullName evidence="8">Pantoate-activating enzyme</fullName>
    </alternativeName>
</protein>
<keyword evidence="10" id="KW-1185">Reference proteome</keyword>
<dbReference type="Pfam" id="PF02569">
    <property type="entry name" value="Pantoate_ligase"/>
    <property type="match status" value="1"/>
</dbReference>
<evidence type="ECO:0000256" key="4">
    <source>
        <dbReference type="ARBA" id="ARBA00022655"/>
    </source>
</evidence>
<keyword evidence="8" id="KW-0963">Cytoplasm</keyword>
<dbReference type="RefSeq" id="WP_093230856.1">
    <property type="nucleotide sequence ID" value="NZ_FORR01000013.1"/>
</dbReference>
<dbReference type="AlphaFoldDB" id="A0A1I3SKW9"/>
<dbReference type="CDD" id="cd00560">
    <property type="entry name" value="PanC"/>
    <property type="match status" value="1"/>
</dbReference>
<dbReference type="HAMAP" id="MF_00158">
    <property type="entry name" value="PanC"/>
    <property type="match status" value="1"/>
</dbReference>
<dbReference type="FunFam" id="3.30.1300.10:FF:000001">
    <property type="entry name" value="Pantothenate synthetase"/>
    <property type="match status" value="1"/>
</dbReference>
<dbReference type="InterPro" id="IPR042176">
    <property type="entry name" value="Pantoate_ligase_C"/>
</dbReference>
<evidence type="ECO:0000256" key="5">
    <source>
        <dbReference type="ARBA" id="ARBA00022741"/>
    </source>
</evidence>
<evidence type="ECO:0000256" key="7">
    <source>
        <dbReference type="ARBA" id="ARBA00048258"/>
    </source>
</evidence>
<evidence type="ECO:0000256" key="6">
    <source>
        <dbReference type="ARBA" id="ARBA00022840"/>
    </source>
</evidence>
<evidence type="ECO:0000256" key="1">
    <source>
        <dbReference type="ARBA" id="ARBA00004990"/>
    </source>
</evidence>
<comment type="miscellaneous">
    <text evidence="8">The reaction proceeds by a bi uni uni bi ping pong mechanism.</text>
</comment>
<sequence>MKIIETIEALRQELKPYRNQTIGFVPTMGYLHEGHLSLVRRASQECDIVVMSIFVNPLQFGPNEDLDRYPRDLPRDAALAEQAGVDFLFHPSVEEMYPNPTLTQIVVSKVTEPLCGASRPGHFTGVATVVGKLFHIVMPDRAYFGLKDAQQVAVIQQMVEDLNFPVTIVPCDIVREPDGLAMSSRNVYLSPEERKQAVILSQALFAAKKGLEEGEWSTADEVNRFVREMILTQPLAEIDYVETLAYPSLQPVDELKGQKVIVAVAVRFGKTRLIDNILHAGEE</sequence>
<dbReference type="NCBIfam" id="TIGR00125">
    <property type="entry name" value="cyt_tran_rel"/>
    <property type="match status" value="1"/>
</dbReference>
<evidence type="ECO:0000256" key="8">
    <source>
        <dbReference type="HAMAP-Rule" id="MF_00158"/>
    </source>
</evidence>
<dbReference type="PANTHER" id="PTHR21299">
    <property type="entry name" value="CYTIDYLATE KINASE/PANTOATE-BETA-ALANINE LIGASE"/>
    <property type="match status" value="1"/>
</dbReference>
<reference evidence="9 10" key="1">
    <citation type="submission" date="2016-10" db="EMBL/GenBank/DDBJ databases">
        <authorList>
            <person name="de Groot N.N."/>
        </authorList>
    </citation>
    <scope>NUCLEOTIDE SEQUENCE [LARGE SCALE GENOMIC DNA]</scope>
    <source>
        <strain evidence="9 10">DSM 44778</strain>
    </source>
</reference>
<dbReference type="STRING" id="46223.SAMN05421852_11386"/>
<evidence type="ECO:0000256" key="2">
    <source>
        <dbReference type="ARBA" id="ARBA00009256"/>
    </source>
</evidence>